<dbReference type="PANTHER" id="PTHR35895:SF2">
    <property type="match status" value="1"/>
</dbReference>
<organism evidence="3 4">
    <name type="scientific">Apiospora arundinis</name>
    <dbReference type="NCBI Taxonomy" id="335852"/>
    <lineage>
        <taxon>Eukaryota</taxon>
        <taxon>Fungi</taxon>
        <taxon>Dikarya</taxon>
        <taxon>Ascomycota</taxon>
        <taxon>Pezizomycotina</taxon>
        <taxon>Sordariomycetes</taxon>
        <taxon>Xylariomycetidae</taxon>
        <taxon>Amphisphaeriales</taxon>
        <taxon>Apiosporaceae</taxon>
        <taxon>Apiospora</taxon>
    </lineage>
</organism>
<proteinExistence type="predicted"/>
<dbReference type="PANTHER" id="PTHR35895">
    <property type="entry name" value="CHROMOSOME 16, WHOLE GENOME SHOTGUN SEQUENCE"/>
    <property type="match status" value="1"/>
</dbReference>
<feature type="transmembrane region" description="Helical" evidence="2">
    <location>
        <begin position="95"/>
        <end position="116"/>
    </location>
</feature>
<dbReference type="InterPro" id="IPR046368">
    <property type="entry name" value="Tag1"/>
</dbReference>
<keyword evidence="2" id="KW-1133">Transmembrane helix</keyword>
<keyword evidence="2" id="KW-0472">Membrane</keyword>
<evidence type="ECO:0000256" key="1">
    <source>
        <dbReference type="SAM" id="MobiDB-lite"/>
    </source>
</evidence>
<evidence type="ECO:0000256" key="2">
    <source>
        <dbReference type="SAM" id="Phobius"/>
    </source>
</evidence>
<feature type="region of interest" description="Disordered" evidence="1">
    <location>
        <begin position="1"/>
        <end position="56"/>
    </location>
</feature>
<feature type="region of interest" description="Disordered" evidence="1">
    <location>
        <begin position="447"/>
        <end position="471"/>
    </location>
</feature>
<dbReference type="InterPro" id="IPR022185">
    <property type="entry name" value="DUF3712"/>
</dbReference>
<dbReference type="EMBL" id="JAPCWZ010000003">
    <property type="protein sequence ID" value="KAK8872526.1"/>
    <property type="molecule type" value="Genomic_DNA"/>
</dbReference>
<keyword evidence="4" id="KW-1185">Reference proteome</keyword>
<evidence type="ECO:0000313" key="4">
    <source>
        <dbReference type="Proteomes" id="UP001390339"/>
    </source>
</evidence>
<reference evidence="3 4" key="1">
    <citation type="journal article" date="2024" name="IMA Fungus">
        <title>Apiospora arundinis, a panoply of carbohydrate-active enzymes and secondary metabolites.</title>
        <authorList>
            <person name="Sorensen T."/>
            <person name="Petersen C."/>
            <person name="Muurmann A.T."/>
            <person name="Christiansen J.V."/>
            <person name="Brundto M.L."/>
            <person name="Overgaard C.K."/>
            <person name="Boysen A.T."/>
            <person name="Wollenberg R.D."/>
            <person name="Larsen T.O."/>
            <person name="Sorensen J.L."/>
            <person name="Nielsen K.L."/>
            <person name="Sondergaard T.E."/>
        </authorList>
    </citation>
    <scope>NUCLEOTIDE SEQUENCE [LARGE SCALE GENOMIC DNA]</scope>
    <source>
        <strain evidence="3 4">AAU 773</strain>
    </source>
</reference>
<gene>
    <name evidence="3" type="ORF">PGQ11_003040</name>
</gene>
<accession>A0ABR2J4A9</accession>
<protein>
    <submittedName>
        <fullName evidence="3">Uncharacterized protein</fullName>
    </submittedName>
</protein>
<dbReference type="Proteomes" id="UP001390339">
    <property type="component" value="Unassembled WGS sequence"/>
</dbReference>
<feature type="compositionally biased region" description="Basic and acidic residues" evidence="1">
    <location>
        <begin position="1"/>
        <end position="11"/>
    </location>
</feature>
<feature type="compositionally biased region" description="Gly residues" evidence="1">
    <location>
        <begin position="452"/>
        <end position="471"/>
    </location>
</feature>
<name>A0ABR2J4A9_9PEZI</name>
<sequence>MVMVDGERLHESSSSWQHTRDANMYSTSPTKSHDGSIGKAVSRDHPAYKTTDPTLVTPAITRDSEDDLEHHPEKAYAKTATVGKRAKVKRHCARFWCCYVIALIIFLAIMLPVLFLKIIPALAQRIVDDTDLPIKNATLKAVSSDLIKVSLTTSLNVPKGLTVGLDEFSLYMYNPGTPGGFFPYLSLDMKGLSLSGDTDISVTDQMLRVSNHTELDWWLNRTFVDKTTELSVKGDTTAHLGALKMGIHLGKTVELAGLRKLEGVALNAIKLVLPPEDDGTNIVGNFTMPNWSILTMDLGNITLDILAGEILVGTATINNVFLPPGNHTLPFRGQLYVPTLVDNFGSLLSSQGTALTQGKLTLGVRGNRTVVDGQRISYLEHVLNNMVLMTDVPVAQVLGDLVNSVAGRNASVTLPGLLGVAGDVLGKGLQGTFDKLMSDLNITVPTLPGETSSGGGGAGGSGSSSGGGSGSGGLLGQGGLGGFIDRLNITGILNDTLTEIIGNDGGNAGGGIEGLPSILV</sequence>
<feature type="compositionally biased region" description="Basic and acidic residues" evidence="1">
    <location>
        <begin position="31"/>
        <end position="47"/>
    </location>
</feature>
<evidence type="ECO:0000313" key="3">
    <source>
        <dbReference type="EMBL" id="KAK8872526.1"/>
    </source>
</evidence>
<keyword evidence="2" id="KW-0812">Transmembrane</keyword>
<comment type="caution">
    <text evidence="3">The sequence shown here is derived from an EMBL/GenBank/DDBJ whole genome shotgun (WGS) entry which is preliminary data.</text>
</comment>
<dbReference type="Pfam" id="PF12505">
    <property type="entry name" value="DUF3712"/>
    <property type="match status" value="1"/>
</dbReference>